<comment type="caution">
    <text evidence="1">The sequence shown here is derived from an EMBL/GenBank/DDBJ whole genome shotgun (WGS) entry which is preliminary data.</text>
</comment>
<gene>
    <name evidence="1" type="ORF">LCGC14_3083440</name>
</gene>
<name>A0A0F8X179_9ZZZZ</name>
<protein>
    <submittedName>
        <fullName evidence="1">Uncharacterized protein</fullName>
    </submittedName>
</protein>
<organism evidence="1">
    <name type="scientific">marine sediment metagenome</name>
    <dbReference type="NCBI Taxonomy" id="412755"/>
    <lineage>
        <taxon>unclassified sequences</taxon>
        <taxon>metagenomes</taxon>
        <taxon>ecological metagenomes</taxon>
    </lineage>
</organism>
<evidence type="ECO:0000313" key="1">
    <source>
        <dbReference type="EMBL" id="KKK54565.1"/>
    </source>
</evidence>
<accession>A0A0F8X179</accession>
<dbReference type="EMBL" id="LAZR01065932">
    <property type="protein sequence ID" value="KKK54565.1"/>
    <property type="molecule type" value="Genomic_DNA"/>
</dbReference>
<proteinExistence type="predicted"/>
<dbReference type="AlphaFoldDB" id="A0A0F8X179"/>
<sequence>MTTDRLNCDSITAKARYFDFGQGYPEQWDFVRSLYCDACDDYFVSGCGDAQEGEECPNADCDGKELIDEDDGPMMNYFWPLPDFDGNIEEAAQKLNNAHVALCLVWTLDEYEAEEYGLALTGGGMNLSWDICRAYMVLGFMPPLAACDLPDFAGQDYSDPRNQEVIDACKESVSVAASWGGSTLRRLEALGRKD</sequence>
<reference evidence="1" key="1">
    <citation type="journal article" date="2015" name="Nature">
        <title>Complex archaea that bridge the gap between prokaryotes and eukaryotes.</title>
        <authorList>
            <person name="Spang A."/>
            <person name="Saw J.H."/>
            <person name="Jorgensen S.L."/>
            <person name="Zaremba-Niedzwiedzka K."/>
            <person name="Martijn J."/>
            <person name="Lind A.E."/>
            <person name="van Eijk R."/>
            <person name="Schleper C."/>
            <person name="Guy L."/>
            <person name="Ettema T.J."/>
        </authorList>
    </citation>
    <scope>NUCLEOTIDE SEQUENCE</scope>
</reference>